<proteinExistence type="predicted"/>
<dbReference type="EMBL" id="CP010537">
    <property type="protein sequence ID" value="AJG25036.1"/>
    <property type="molecule type" value="Genomic_DNA"/>
</dbReference>
<protein>
    <submittedName>
        <fullName evidence="1">Uncharacterized protein</fullName>
    </submittedName>
</protein>
<evidence type="ECO:0000313" key="2">
    <source>
        <dbReference type="Proteomes" id="UP000031843"/>
    </source>
</evidence>
<keyword evidence="2" id="KW-1185">Reference proteome</keyword>
<sequence length="43" mass="5022">MRDFEDSSEEMSEYLYFFRERRGARLIDAFVAAARSGAQVMPD</sequence>
<accession>A0A0C4YX46</accession>
<dbReference type="AlphaFoldDB" id="A0A0C4YX46"/>
<gene>
    <name evidence="1" type="ORF">RR42_s3460</name>
</gene>
<evidence type="ECO:0000313" key="1">
    <source>
        <dbReference type="EMBL" id="AJG25036.1"/>
    </source>
</evidence>
<name>A0A0C4YX46_9BURK</name>
<dbReference type="KEGG" id="cbw:RR42_s3460"/>
<reference evidence="1 2" key="1">
    <citation type="journal article" date="2015" name="Genome Announc.">
        <title>Complete Genome Sequence of Cupriavidus basilensis 4G11, Isolated from the Oak Ridge Field Research Center Site.</title>
        <authorList>
            <person name="Ray J."/>
            <person name="Waters R.J."/>
            <person name="Skerker J.M."/>
            <person name="Kuehl J.V."/>
            <person name="Price M.N."/>
            <person name="Huang J."/>
            <person name="Chakraborty R."/>
            <person name="Arkin A.P."/>
            <person name="Deutschbauer A."/>
        </authorList>
    </citation>
    <scope>NUCLEOTIDE SEQUENCE [LARGE SCALE GENOMIC DNA]</scope>
    <source>
        <strain evidence="1">4G11</strain>
    </source>
</reference>
<organism evidence="1 2">
    <name type="scientific">Cupriavidus basilensis</name>
    <dbReference type="NCBI Taxonomy" id="68895"/>
    <lineage>
        <taxon>Bacteria</taxon>
        <taxon>Pseudomonadati</taxon>
        <taxon>Pseudomonadota</taxon>
        <taxon>Betaproteobacteria</taxon>
        <taxon>Burkholderiales</taxon>
        <taxon>Burkholderiaceae</taxon>
        <taxon>Cupriavidus</taxon>
    </lineage>
</organism>
<dbReference type="STRING" id="68895.RR42_s3460"/>
<dbReference type="Proteomes" id="UP000031843">
    <property type="component" value="Chromosome secondary"/>
</dbReference>